<dbReference type="KEGG" id="tuz:TUZN_1848"/>
<reference key="2">
    <citation type="submission" date="2011-03" db="EMBL/GenBank/DDBJ databases">
        <title>Complete genome sequence of the thermoacidophilic crenarchaeon Thermoproteus uzoniensis 768-20.</title>
        <authorList>
            <person name="Mardanov A.V."/>
            <person name="Gumerov V.M."/>
            <person name="Beletsky A.V."/>
            <person name="Prokofeva M.I."/>
            <person name="Bonch-Osmolovskaya E.A."/>
            <person name="Ravin N.V."/>
            <person name="Skryabin K.G."/>
        </authorList>
    </citation>
    <scope>NUCLEOTIDE SEQUENCE</scope>
    <source>
        <strain>768-20</strain>
    </source>
</reference>
<dbReference type="HAMAP" id="MF_00498">
    <property type="entry name" value="UPF0179"/>
    <property type="match status" value="1"/>
</dbReference>
<evidence type="ECO:0000256" key="2">
    <source>
        <dbReference type="HAMAP-Rule" id="MF_00498"/>
    </source>
</evidence>
<comment type="similarity">
    <text evidence="1 2">Belongs to the UPF0179 family.</text>
</comment>
<dbReference type="PANTHER" id="PTHR40699:SF1">
    <property type="entry name" value="UPF0179 PROTEIN MJ1627"/>
    <property type="match status" value="1"/>
</dbReference>
<name>F2L3Z6_THEU7</name>
<dbReference type="InterPro" id="IPR005369">
    <property type="entry name" value="UPF0179"/>
</dbReference>
<dbReference type="OrthoDB" id="24613at2157"/>
<sequence>MGRTVVTLVSKEQAEVGHRFRVVRIPDECSSCRLYQVCMGRLRPGRSYVITEVRPSLGQRCKITGGEMTPVVVEEVPLRLLLPRKKALEGVIVTYEGECRGCRDCPDESTLSPGEKILVEKVLGTTMCNGREFFVVEVSPV</sequence>
<dbReference type="AlphaFoldDB" id="F2L3Z6"/>
<dbReference type="PANTHER" id="PTHR40699">
    <property type="entry name" value="UPF0179 PROTEIN MJ1627"/>
    <property type="match status" value="1"/>
</dbReference>
<dbReference type="Pfam" id="PF03684">
    <property type="entry name" value="UPF0179"/>
    <property type="match status" value="1"/>
</dbReference>
<proteinExistence type="inferred from homology"/>
<evidence type="ECO:0000256" key="1">
    <source>
        <dbReference type="ARBA" id="ARBA00010824"/>
    </source>
</evidence>
<evidence type="ECO:0000313" key="3">
    <source>
        <dbReference type="EMBL" id="AEA13308.1"/>
    </source>
</evidence>
<accession>F2L3Z6</accession>
<dbReference type="EMBL" id="CP002590">
    <property type="protein sequence ID" value="AEA13308.1"/>
    <property type="molecule type" value="Genomic_DNA"/>
</dbReference>
<dbReference type="GeneID" id="10361361"/>
<dbReference type="Proteomes" id="UP000008138">
    <property type="component" value="Chromosome"/>
</dbReference>
<organism evidence="3 4">
    <name type="scientific">Thermoproteus uzoniensis (strain 768-20)</name>
    <dbReference type="NCBI Taxonomy" id="999630"/>
    <lineage>
        <taxon>Archaea</taxon>
        <taxon>Thermoproteota</taxon>
        <taxon>Thermoprotei</taxon>
        <taxon>Thermoproteales</taxon>
        <taxon>Thermoproteaceae</taxon>
        <taxon>Thermoproteus</taxon>
    </lineage>
</organism>
<gene>
    <name evidence="3" type="ordered locus">TUZN_1848</name>
</gene>
<keyword evidence="4" id="KW-1185">Reference proteome</keyword>
<dbReference type="HOGENOM" id="CLU_121764_0_0_2"/>
<dbReference type="RefSeq" id="WP_013680643.1">
    <property type="nucleotide sequence ID" value="NC_015315.1"/>
</dbReference>
<dbReference type="STRING" id="999630.TUZN_1848"/>
<protein>
    <recommendedName>
        <fullName evidence="2">UPF0179 protein TUZN_1848</fullName>
    </recommendedName>
</protein>
<dbReference type="eggNOG" id="arCOG04477">
    <property type="taxonomic scope" value="Archaea"/>
</dbReference>
<evidence type="ECO:0000313" key="4">
    <source>
        <dbReference type="Proteomes" id="UP000008138"/>
    </source>
</evidence>
<reference evidence="3 4" key="1">
    <citation type="journal article" date="2011" name="J. Bacteriol.">
        <title>Complete genome sequence of the thermoacidophilic crenarchaeon Thermoproteus uzoniensis 768-20.</title>
        <authorList>
            <person name="Mardanov A.V."/>
            <person name="Gumerov V.M."/>
            <person name="Beletsky A.V."/>
            <person name="Prokofeva M.I."/>
            <person name="Bonch-Osmolovskaya E.A."/>
            <person name="Ravin N.V."/>
            <person name="Skryabin K.G."/>
        </authorList>
    </citation>
    <scope>NUCLEOTIDE SEQUENCE [LARGE SCALE GENOMIC DNA]</scope>
    <source>
        <strain evidence="3 4">768-20</strain>
    </source>
</reference>